<organism evidence="2 3">
    <name type="scientific">Alicyclobacillus cellulosilyticus</name>
    <dbReference type="NCBI Taxonomy" id="1003997"/>
    <lineage>
        <taxon>Bacteria</taxon>
        <taxon>Bacillati</taxon>
        <taxon>Bacillota</taxon>
        <taxon>Bacilli</taxon>
        <taxon>Bacillales</taxon>
        <taxon>Alicyclobacillaceae</taxon>
        <taxon>Alicyclobacillus</taxon>
    </lineage>
</organism>
<sequence>MLTDVTPAQLRSILAGNPDVWVYLHTPLCGTCQLARRMLQLALAALAASGREVTVYACDINGLAAEAAAWRITSVPCLARFRAGAPAARMYAFLSVPDVYTFLTAP</sequence>
<protein>
    <recommendedName>
        <fullName evidence="1">Thioredoxin domain-containing protein</fullName>
    </recommendedName>
</protein>
<dbReference type="CDD" id="cd02947">
    <property type="entry name" value="TRX_family"/>
    <property type="match status" value="1"/>
</dbReference>
<dbReference type="InterPro" id="IPR036249">
    <property type="entry name" value="Thioredoxin-like_sf"/>
</dbReference>
<dbReference type="RefSeq" id="WP_229776533.1">
    <property type="nucleotide sequence ID" value="NZ_BMOY01000016.1"/>
</dbReference>
<reference evidence="2" key="1">
    <citation type="journal article" date="2014" name="Int. J. Syst. Evol. Microbiol.">
        <title>Complete genome sequence of Corynebacterium casei LMG S-19264T (=DSM 44701T), isolated from a smear-ripened cheese.</title>
        <authorList>
            <consortium name="US DOE Joint Genome Institute (JGI-PGF)"/>
            <person name="Walter F."/>
            <person name="Albersmeier A."/>
            <person name="Kalinowski J."/>
            <person name="Ruckert C."/>
        </authorList>
    </citation>
    <scope>NUCLEOTIDE SEQUENCE</scope>
    <source>
        <strain evidence="2">JCM 18487</strain>
    </source>
</reference>
<dbReference type="InterPro" id="IPR013766">
    <property type="entry name" value="Thioredoxin_domain"/>
</dbReference>
<reference evidence="2" key="2">
    <citation type="submission" date="2020-09" db="EMBL/GenBank/DDBJ databases">
        <authorList>
            <person name="Sun Q."/>
            <person name="Ohkuma M."/>
        </authorList>
    </citation>
    <scope>NUCLEOTIDE SEQUENCE</scope>
    <source>
        <strain evidence="2">JCM 18487</strain>
    </source>
</reference>
<proteinExistence type="predicted"/>
<dbReference type="SUPFAM" id="SSF52833">
    <property type="entry name" value="Thioredoxin-like"/>
    <property type="match status" value="1"/>
</dbReference>
<dbReference type="Gene3D" id="3.40.30.10">
    <property type="entry name" value="Glutaredoxin"/>
    <property type="match status" value="1"/>
</dbReference>
<name>A0A917K8J2_9BACL</name>
<dbReference type="EMBL" id="BMOY01000016">
    <property type="protein sequence ID" value="GGJ04998.1"/>
    <property type="molecule type" value="Genomic_DNA"/>
</dbReference>
<dbReference type="Proteomes" id="UP000637695">
    <property type="component" value="Unassembled WGS sequence"/>
</dbReference>
<accession>A0A917K8J2</accession>
<dbReference type="Pfam" id="PF00085">
    <property type="entry name" value="Thioredoxin"/>
    <property type="match status" value="1"/>
</dbReference>
<evidence type="ECO:0000259" key="1">
    <source>
        <dbReference type="Pfam" id="PF00085"/>
    </source>
</evidence>
<dbReference type="AlphaFoldDB" id="A0A917K8J2"/>
<evidence type="ECO:0000313" key="2">
    <source>
        <dbReference type="EMBL" id="GGJ04998.1"/>
    </source>
</evidence>
<keyword evidence="3" id="KW-1185">Reference proteome</keyword>
<evidence type="ECO:0000313" key="3">
    <source>
        <dbReference type="Proteomes" id="UP000637695"/>
    </source>
</evidence>
<comment type="caution">
    <text evidence="2">The sequence shown here is derived from an EMBL/GenBank/DDBJ whole genome shotgun (WGS) entry which is preliminary data.</text>
</comment>
<feature type="domain" description="Thioredoxin" evidence="1">
    <location>
        <begin position="8"/>
        <end position="89"/>
    </location>
</feature>
<gene>
    <name evidence="2" type="ORF">GCM10010885_12670</name>
</gene>